<organism evidence="2 3">
    <name type="scientific">Lithospermum erythrorhizon</name>
    <name type="common">Purple gromwell</name>
    <name type="synonym">Lithospermum officinale var. erythrorhizon</name>
    <dbReference type="NCBI Taxonomy" id="34254"/>
    <lineage>
        <taxon>Eukaryota</taxon>
        <taxon>Viridiplantae</taxon>
        <taxon>Streptophyta</taxon>
        <taxon>Embryophyta</taxon>
        <taxon>Tracheophyta</taxon>
        <taxon>Spermatophyta</taxon>
        <taxon>Magnoliopsida</taxon>
        <taxon>eudicotyledons</taxon>
        <taxon>Gunneridae</taxon>
        <taxon>Pentapetalae</taxon>
        <taxon>asterids</taxon>
        <taxon>lamiids</taxon>
        <taxon>Boraginales</taxon>
        <taxon>Boraginaceae</taxon>
        <taxon>Boraginoideae</taxon>
        <taxon>Lithospermeae</taxon>
        <taxon>Lithospermum</taxon>
    </lineage>
</organism>
<dbReference type="InterPro" id="IPR004242">
    <property type="entry name" value="Transposase_21"/>
</dbReference>
<evidence type="ECO:0000313" key="2">
    <source>
        <dbReference type="EMBL" id="GAA0163737.1"/>
    </source>
</evidence>
<evidence type="ECO:0000313" key="3">
    <source>
        <dbReference type="Proteomes" id="UP001454036"/>
    </source>
</evidence>
<dbReference type="Pfam" id="PF13963">
    <property type="entry name" value="Transpos_assoc"/>
    <property type="match status" value="1"/>
</dbReference>
<protein>
    <recommendedName>
        <fullName evidence="1">Transposase-associated domain-containing protein</fullName>
    </recommendedName>
</protein>
<dbReference type="PANTHER" id="PTHR10775">
    <property type="entry name" value="OS08G0208400 PROTEIN"/>
    <property type="match status" value="1"/>
</dbReference>
<dbReference type="AlphaFoldDB" id="A0AAV3QNP5"/>
<dbReference type="PANTHER" id="PTHR10775:SF185">
    <property type="entry name" value="OS08G0208400 PROTEIN"/>
    <property type="match status" value="1"/>
</dbReference>
<proteinExistence type="predicted"/>
<keyword evidence="3" id="KW-1185">Reference proteome</keyword>
<reference evidence="2 3" key="1">
    <citation type="submission" date="2024-01" db="EMBL/GenBank/DDBJ databases">
        <title>The complete chloroplast genome sequence of Lithospermum erythrorhizon: insights into the phylogenetic relationship among Boraginaceae species and the maternal lineages of purple gromwells.</title>
        <authorList>
            <person name="Okada T."/>
            <person name="Watanabe K."/>
        </authorList>
    </citation>
    <scope>NUCLEOTIDE SEQUENCE [LARGE SCALE GENOMIC DNA]</scope>
</reference>
<sequence>MDKSWIGLDDRASTIYMSGVQNFLDFSCSGKEEGSKIYYPCSKCHNRLTKKRHEIVIHYLKDGFLKTYKNWRFHGEPFESLQVNSGVDFDHGNDMVDMLREGMGYPVDEALNSNESGDPNDDTNKFFRLMEEVEVELYPGCKFFSKLSFIVFLLQEKVINGWTDKSVDTLLNIFSLVLPEGSRIPTSYYEAKKITKDLGFTSQKIDVCPNNYMLFRGEDSLRKTCKICGESRYKDPIKKISAKHMRYLPLKPRLQKLFMSSKTASLMRWHGEERKDDGVIRHPSDSLGWKDFDKKYSEFASDIRNVESGWHLMGLTHI</sequence>
<comment type="caution">
    <text evidence="2">The sequence shown here is derived from an EMBL/GenBank/DDBJ whole genome shotgun (WGS) entry which is preliminary data.</text>
</comment>
<accession>A0AAV3QNP5</accession>
<evidence type="ECO:0000259" key="1">
    <source>
        <dbReference type="Pfam" id="PF13963"/>
    </source>
</evidence>
<dbReference type="InterPro" id="IPR029480">
    <property type="entry name" value="Transpos_assoc"/>
</dbReference>
<gene>
    <name evidence="2" type="ORF">LIER_19532</name>
</gene>
<name>A0AAV3QNP5_LITER</name>
<dbReference type="Pfam" id="PF02992">
    <property type="entry name" value="Transposase_21"/>
    <property type="match status" value="1"/>
</dbReference>
<dbReference type="Proteomes" id="UP001454036">
    <property type="component" value="Unassembled WGS sequence"/>
</dbReference>
<feature type="domain" description="Transposase-associated" evidence="1">
    <location>
        <begin position="3"/>
        <end position="76"/>
    </location>
</feature>
<dbReference type="EMBL" id="BAABME010004836">
    <property type="protein sequence ID" value="GAA0163737.1"/>
    <property type="molecule type" value="Genomic_DNA"/>
</dbReference>